<protein>
    <submittedName>
        <fullName evidence="3">Uncharacterized conserved protein YndB, AHSA1/START domain</fullName>
    </submittedName>
</protein>
<evidence type="ECO:0000313" key="4">
    <source>
        <dbReference type="Proteomes" id="UP000189777"/>
    </source>
</evidence>
<dbReference type="Pfam" id="PF08327">
    <property type="entry name" value="AHSA1"/>
    <property type="match status" value="1"/>
</dbReference>
<keyword evidence="4" id="KW-1185">Reference proteome</keyword>
<dbReference type="AlphaFoldDB" id="A0A1T5JFC7"/>
<organism evidence="3 4">
    <name type="scientific">Krasilnikoviella flava</name>
    <dbReference type="NCBI Taxonomy" id="526729"/>
    <lineage>
        <taxon>Bacteria</taxon>
        <taxon>Bacillati</taxon>
        <taxon>Actinomycetota</taxon>
        <taxon>Actinomycetes</taxon>
        <taxon>Micrococcales</taxon>
        <taxon>Promicromonosporaceae</taxon>
        <taxon>Krasilnikoviella</taxon>
    </lineage>
</organism>
<dbReference type="EMBL" id="FUZQ01000002">
    <property type="protein sequence ID" value="SKC50327.1"/>
    <property type="molecule type" value="Genomic_DNA"/>
</dbReference>
<comment type="similarity">
    <text evidence="1">Belongs to the AHA1 family.</text>
</comment>
<dbReference type="SUPFAM" id="SSF55961">
    <property type="entry name" value="Bet v1-like"/>
    <property type="match status" value="1"/>
</dbReference>
<accession>A0A1T5JFC7</accession>
<dbReference type="Gene3D" id="3.30.530.20">
    <property type="match status" value="1"/>
</dbReference>
<feature type="domain" description="Activator of Hsp90 ATPase homologue 1/2-like C-terminal" evidence="2">
    <location>
        <begin position="17"/>
        <end position="145"/>
    </location>
</feature>
<name>A0A1T5JFC7_9MICO</name>
<evidence type="ECO:0000313" key="3">
    <source>
        <dbReference type="EMBL" id="SKC50327.1"/>
    </source>
</evidence>
<gene>
    <name evidence="3" type="ORF">SAMN04324258_1343</name>
</gene>
<dbReference type="STRING" id="526729.SAMN04324258_1343"/>
<evidence type="ECO:0000256" key="1">
    <source>
        <dbReference type="ARBA" id="ARBA00006817"/>
    </source>
</evidence>
<reference evidence="3 4" key="1">
    <citation type="submission" date="2017-02" db="EMBL/GenBank/DDBJ databases">
        <authorList>
            <person name="Peterson S.W."/>
        </authorList>
    </citation>
    <scope>NUCLEOTIDE SEQUENCE [LARGE SCALE GENOMIC DNA]</scope>
    <source>
        <strain evidence="3 4">DSM 21481</strain>
    </source>
</reference>
<sequence>MSTDDVLRRSVTVRLAPDDAFRLFTAGLAEWWPLDTHSVGRVDALDVVLEPGIGGRLVETLADGSAAVWGVVTQWDAPRRVAFTWHPGTPETEGTLVEVTFRAAGDGTEVELAHSGWARRADGERARGSYGSGWELVLGRFAATAG</sequence>
<evidence type="ECO:0000259" key="2">
    <source>
        <dbReference type="Pfam" id="PF08327"/>
    </source>
</evidence>
<dbReference type="Proteomes" id="UP000189777">
    <property type="component" value="Unassembled WGS sequence"/>
</dbReference>
<proteinExistence type="inferred from homology"/>
<dbReference type="InterPro" id="IPR023393">
    <property type="entry name" value="START-like_dom_sf"/>
</dbReference>
<dbReference type="InterPro" id="IPR013538">
    <property type="entry name" value="ASHA1/2-like_C"/>
</dbReference>
<dbReference type="OrthoDB" id="268331at2"/>
<dbReference type="RefSeq" id="WP_079572692.1">
    <property type="nucleotide sequence ID" value="NZ_FUZQ01000002.1"/>
</dbReference>